<accession>A0ABV2B3X3</accession>
<dbReference type="Pfam" id="PF14229">
    <property type="entry name" value="DUF4332"/>
    <property type="match status" value="1"/>
</dbReference>
<gene>
    <name evidence="2" type="ORF">SADO_15109</name>
</gene>
<evidence type="ECO:0000313" key="2">
    <source>
        <dbReference type="EMBL" id="MES1930590.1"/>
    </source>
</evidence>
<dbReference type="Proteomes" id="UP001460888">
    <property type="component" value="Unassembled WGS sequence"/>
</dbReference>
<dbReference type="InterPro" id="IPR025567">
    <property type="entry name" value="DUF4332"/>
</dbReference>
<protein>
    <recommendedName>
        <fullName evidence="1">DUF4332 domain-containing protein</fullName>
    </recommendedName>
</protein>
<sequence length="134" mass="14353">MAKLSEIEGIGPASTEKLAGCGIKNQAQLLEACGRPAGRKKIAAESGISPKLILNWTNRADLARVKGIGEEYADLLEASGVDSVPELAQRKPENLHAKMTEANEAKKLVRSLPALGHVEKWVAAAKEMPRAVHH</sequence>
<feature type="domain" description="DUF4332" evidence="1">
    <location>
        <begin position="8"/>
        <end position="127"/>
    </location>
</feature>
<reference evidence="2 3" key="1">
    <citation type="submission" date="2013-03" db="EMBL/GenBank/DDBJ databases">
        <title>Salinisphaera dokdonensis CL-ES53 Genome Sequencing.</title>
        <authorList>
            <person name="Li C."/>
            <person name="Lai Q."/>
            <person name="Shao Z."/>
        </authorList>
    </citation>
    <scope>NUCLEOTIDE SEQUENCE [LARGE SCALE GENOMIC DNA]</scope>
    <source>
        <strain evidence="2 3">CL-ES53</strain>
    </source>
</reference>
<evidence type="ECO:0000313" key="3">
    <source>
        <dbReference type="Proteomes" id="UP001460888"/>
    </source>
</evidence>
<dbReference type="RefSeq" id="WP_353113263.1">
    <property type="nucleotide sequence ID" value="NZ_APND01000005.1"/>
</dbReference>
<organism evidence="2 3">
    <name type="scientific">Salinisphaera dokdonensis CL-ES53</name>
    <dbReference type="NCBI Taxonomy" id="1304272"/>
    <lineage>
        <taxon>Bacteria</taxon>
        <taxon>Pseudomonadati</taxon>
        <taxon>Pseudomonadota</taxon>
        <taxon>Gammaproteobacteria</taxon>
        <taxon>Salinisphaerales</taxon>
        <taxon>Salinisphaeraceae</taxon>
        <taxon>Salinisphaera</taxon>
    </lineage>
</organism>
<keyword evidence="3" id="KW-1185">Reference proteome</keyword>
<comment type="caution">
    <text evidence="2">The sequence shown here is derived from an EMBL/GenBank/DDBJ whole genome shotgun (WGS) entry which is preliminary data.</text>
</comment>
<name>A0ABV2B3X3_9GAMM</name>
<proteinExistence type="predicted"/>
<evidence type="ECO:0000259" key="1">
    <source>
        <dbReference type="Pfam" id="PF14229"/>
    </source>
</evidence>
<dbReference type="EMBL" id="APND01000005">
    <property type="protein sequence ID" value="MES1930590.1"/>
    <property type="molecule type" value="Genomic_DNA"/>
</dbReference>
<dbReference type="Gene3D" id="1.10.150.20">
    <property type="entry name" value="5' to 3' exonuclease, C-terminal subdomain"/>
    <property type="match status" value="2"/>
</dbReference>